<dbReference type="Proteomes" id="UP000267029">
    <property type="component" value="Unassembled WGS sequence"/>
</dbReference>
<feature type="compositionally biased region" description="Polar residues" evidence="1">
    <location>
        <begin position="238"/>
        <end position="254"/>
    </location>
</feature>
<keyword evidence="3" id="KW-1185">Reference proteome</keyword>
<dbReference type="OrthoDB" id="6261392at2759"/>
<feature type="compositionally biased region" description="Polar residues" evidence="1">
    <location>
        <begin position="21"/>
        <end position="33"/>
    </location>
</feature>
<organism evidence="2 3">
    <name type="scientific">Mesocestoides corti</name>
    <name type="common">Flatworm</name>
    <dbReference type="NCBI Taxonomy" id="53468"/>
    <lineage>
        <taxon>Eukaryota</taxon>
        <taxon>Metazoa</taxon>
        <taxon>Spiralia</taxon>
        <taxon>Lophotrochozoa</taxon>
        <taxon>Platyhelminthes</taxon>
        <taxon>Cestoda</taxon>
        <taxon>Eucestoda</taxon>
        <taxon>Cyclophyllidea</taxon>
        <taxon>Mesocestoididae</taxon>
        <taxon>Mesocestoides</taxon>
    </lineage>
</organism>
<evidence type="ECO:0000313" key="3">
    <source>
        <dbReference type="Proteomes" id="UP000267029"/>
    </source>
</evidence>
<proteinExistence type="predicted"/>
<feature type="compositionally biased region" description="Low complexity" evidence="1">
    <location>
        <begin position="401"/>
        <end position="414"/>
    </location>
</feature>
<feature type="compositionally biased region" description="Polar residues" evidence="1">
    <location>
        <begin position="1"/>
        <end position="13"/>
    </location>
</feature>
<protein>
    <submittedName>
        <fullName evidence="2">Uncharacterized protein</fullName>
    </submittedName>
</protein>
<name>A0A158QT54_MESCO</name>
<feature type="region of interest" description="Disordered" evidence="1">
    <location>
        <begin position="378"/>
        <end position="444"/>
    </location>
</feature>
<sequence length="502" mass="54934">MEMCTKQQQSPPKQQLDDNLHSTMTGDEGDNLNQQMHHQAGSVLMSAFRCRLHRHRSLHSILRRFHTAITGMQLPTMSKPVLPPGVDTRCAKRNMTGAWNGWEVNAVEFRNTMTAVIVSHDISLLHSLIMRSGRGGKRFSDNVAPSAAIQLAVVAARMRQLRKAFTTLVGLRVSITWQIEIISDPKFFPDELSVSDHTQTRGEINIPSTKCGGAAALVFLTDTEQQSPAKRQLDQNLHSTMTGDEGDNLNQQIHHQADPGTNAGPPPPSQPPQASSPFPSNTTLPEPAHRLSTMSEVVLPPDLNLDRRLVLLERWINSISLDAPTNEETSVTEIEILINPKVLSISCIAPTQGYSNLPNTSVDGGGNGRAEYYRHVQQQLQSQGGSASSGGGDGGDEDAANRGTTTTTLNGNRLSPQPNPSDANHQSPAFAGPTTPSSSSSGSSQITRMFKDYFLSGKCPSIREVRRRTTNSQLLDGRTVKFIWKKVKQLQASGRWIEHILL</sequence>
<dbReference type="AlphaFoldDB" id="A0A158QT54"/>
<reference evidence="2 3" key="1">
    <citation type="submission" date="2018-10" db="EMBL/GenBank/DDBJ databases">
        <authorList>
            <consortium name="Pathogen Informatics"/>
        </authorList>
    </citation>
    <scope>NUCLEOTIDE SEQUENCE [LARGE SCALE GENOMIC DNA]</scope>
</reference>
<evidence type="ECO:0000313" key="2">
    <source>
        <dbReference type="EMBL" id="VDD76114.1"/>
    </source>
</evidence>
<evidence type="ECO:0000256" key="1">
    <source>
        <dbReference type="SAM" id="MobiDB-lite"/>
    </source>
</evidence>
<feature type="region of interest" description="Disordered" evidence="1">
    <location>
        <begin position="238"/>
        <end position="287"/>
    </location>
</feature>
<feature type="region of interest" description="Disordered" evidence="1">
    <location>
        <begin position="1"/>
        <end position="33"/>
    </location>
</feature>
<gene>
    <name evidence="2" type="ORF">MCOS_LOCUS2117</name>
</gene>
<feature type="compositionally biased region" description="Low complexity" evidence="1">
    <location>
        <begin position="432"/>
        <end position="444"/>
    </location>
</feature>
<accession>A0A158QT54</accession>
<dbReference type="EMBL" id="UXSR01000320">
    <property type="protein sequence ID" value="VDD76114.1"/>
    <property type="molecule type" value="Genomic_DNA"/>
</dbReference>